<gene>
    <name evidence="2" type="ORF">FFLO_05363</name>
</gene>
<dbReference type="Proteomes" id="UP000812966">
    <property type="component" value="Unassembled WGS sequence"/>
</dbReference>
<dbReference type="EMBL" id="JABELV010000133">
    <property type="protein sequence ID" value="KAG7529873.1"/>
    <property type="molecule type" value="Genomic_DNA"/>
</dbReference>
<evidence type="ECO:0000313" key="2">
    <source>
        <dbReference type="EMBL" id="KAG7529873.1"/>
    </source>
</evidence>
<sequence>MNTPLQIKTANMPPNQKLAYATAKRLVDRLKPNSDQDADKENIFTDSDRGRDNENPERRDANPLTRRKEPPILDMDSPFVTVADGKRPGPMRASADTPIEAKPDSTLPALDAEVPIDRPVPECRRQLDQEVRRPMPNELHVTFATYITYPEVPPLLDNRSVVSDAAGTMDTADAAVVATGPAALPPKPVVTPYNQDTFEQAIAIFLHPRIPNWTGARKWLDEILPATLVGYMKGTGPTQKKLYNYIVNLRQRQAYRELHAGKPTLALFYYLKNSYPYFYSHNQQQRMTAADREQMDADVTRELNELGSKPLRRARLPRTYTLGSLPQKMGRL</sequence>
<feature type="compositionally biased region" description="Basic and acidic residues" evidence="1">
    <location>
        <begin position="29"/>
        <end position="71"/>
    </location>
</feature>
<proteinExistence type="predicted"/>
<keyword evidence="3" id="KW-1185">Reference proteome</keyword>
<name>A0A8K0JGZ5_9TREE</name>
<protein>
    <submittedName>
        <fullName evidence="2">Uncharacterized protein</fullName>
    </submittedName>
</protein>
<comment type="caution">
    <text evidence="2">The sequence shown here is derived from an EMBL/GenBank/DDBJ whole genome shotgun (WGS) entry which is preliminary data.</text>
</comment>
<organism evidence="2 3">
    <name type="scientific">Filobasidium floriforme</name>
    <dbReference type="NCBI Taxonomy" id="5210"/>
    <lineage>
        <taxon>Eukaryota</taxon>
        <taxon>Fungi</taxon>
        <taxon>Dikarya</taxon>
        <taxon>Basidiomycota</taxon>
        <taxon>Agaricomycotina</taxon>
        <taxon>Tremellomycetes</taxon>
        <taxon>Filobasidiales</taxon>
        <taxon>Filobasidiaceae</taxon>
        <taxon>Filobasidium</taxon>
    </lineage>
</organism>
<dbReference type="AlphaFoldDB" id="A0A8K0JGZ5"/>
<accession>A0A8K0JGZ5</accession>
<reference evidence="2" key="1">
    <citation type="submission" date="2020-04" db="EMBL/GenBank/DDBJ databases">
        <title>Analysis of mating type loci in Filobasidium floriforme.</title>
        <authorList>
            <person name="Nowrousian M."/>
        </authorList>
    </citation>
    <scope>NUCLEOTIDE SEQUENCE</scope>
    <source>
        <strain evidence="2">CBS 6242</strain>
    </source>
</reference>
<evidence type="ECO:0000256" key="1">
    <source>
        <dbReference type="SAM" id="MobiDB-lite"/>
    </source>
</evidence>
<evidence type="ECO:0000313" key="3">
    <source>
        <dbReference type="Proteomes" id="UP000812966"/>
    </source>
</evidence>
<feature type="region of interest" description="Disordered" evidence="1">
    <location>
        <begin position="29"/>
        <end position="105"/>
    </location>
</feature>